<gene>
    <name evidence="2" type="ORF">R6U77_11110</name>
</gene>
<organism evidence="2 3">
    <name type="scientific">Lysinibacillus louembei</name>
    <dbReference type="NCBI Taxonomy" id="1470088"/>
    <lineage>
        <taxon>Bacteria</taxon>
        <taxon>Bacillati</taxon>
        <taxon>Bacillota</taxon>
        <taxon>Bacilli</taxon>
        <taxon>Bacillales</taxon>
        <taxon>Bacillaceae</taxon>
        <taxon>Lysinibacillus</taxon>
    </lineage>
</organism>
<dbReference type="EMBL" id="CP137624">
    <property type="protein sequence ID" value="WPK10475.1"/>
    <property type="molecule type" value="Genomic_DNA"/>
</dbReference>
<evidence type="ECO:0008006" key="4">
    <source>
        <dbReference type="Google" id="ProtNLM"/>
    </source>
</evidence>
<accession>A0ABZ0RUF1</accession>
<keyword evidence="1" id="KW-0472">Membrane</keyword>
<dbReference type="Proteomes" id="UP001322664">
    <property type="component" value="Chromosome"/>
</dbReference>
<evidence type="ECO:0000313" key="3">
    <source>
        <dbReference type="Proteomes" id="UP001322664"/>
    </source>
</evidence>
<dbReference type="RefSeq" id="WP_319835710.1">
    <property type="nucleotide sequence ID" value="NZ_CP137624.1"/>
</dbReference>
<evidence type="ECO:0000256" key="1">
    <source>
        <dbReference type="SAM" id="Phobius"/>
    </source>
</evidence>
<protein>
    <recommendedName>
        <fullName evidence="4">Anti-sigma factor</fullName>
    </recommendedName>
</protein>
<keyword evidence="3" id="KW-1185">Reference proteome</keyword>
<name>A0ABZ0RUF1_9BACI</name>
<sequence length="371" mass="42876">MDDQQFEARMTKLKNHYDKMPSLVNVEKVVANLPDELPRKRQQRSLWIVVLASACILAILVPLYATQQQQEMQAINDVERANVERVVAAKKEFEAWRQAFAPLYKEEKERQRKALQLTEEQFNSLVYVQNAEASYQFYTSDETMERYAQGAWQGQLAVYQNETIEKLHSPKLMLSKQRQDDAEEMSALYIYMEKVRALSELYDVITYTPEIIAAAKNEGFVLMEFGGKKRLVFDYTTIEKELLTIFSPETMGLLEVMKVKYYFYAGELVVDPKEAAKSTLILERKLLTEAYDQYNGYLKSSYELIMVKLLTGQAKNQEYQQLLQFLIAEDSAVAPIATAILEEIAATGKSTTMEQIDYRTIWNALLAKKYP</sequence>
<feature type="transmembrane region" description="Helical" evidence="1">
    <location>
        <begin position="46"/>
        <end position="65"/>
    </location>
</feature>
<keyword evidence="1" id="KW-1133">Transmembrane helix</keyword>
<reference evidence="2 3" key="1">
    <citation type="submission" date="2023-09" db="EMBL/GenBank/DDBJ databases">
        <authorList>
            <person name="Page C.A."/>
            <person name="Perez-Diaz I.M."/>
        </authorList>
    </citation>
    <scope>NUCLEOTIDE SEQUENCE [LARGE SCALE GENOMIC DNA]</scope>
    <source>
        <strain evidence="2 3">Ll15</strain>
    </source>
</reference>
<evidence type="ECO:0000313" key="2">
    <source>
        <dbReference type="EMBL" id="WPK10475.1"/>
    </source>
</evidence>
<keyword evidence="1" id="KW-0812">Transmembrane</keyword>
<proteinExistence type="predicted"/>